<evidence type="ECO:0000313" key="8">
    <source>
        <dbReference type="Proteomes" id="UP000274448"/>
    </source>
</evidence>
<evidence type="ECO:0000313" key="7">
    <source>
        <dbReference type="Proteomes" id="UP000241474"/>
    </source>
</evidence>
<comment type="similarity">
    <text evidence="1">Belongs to the mimivirus BTB/WD family.</text>
</comment>
<accession>E3VY28</accession>
<sequence length="262" mass="31036">MDHNKLYQLLIDDKFFDVVVELTDEEDVLSINAHKIILCASCEYFEKLFTLFREKNQSKITIKVPNRYVVRDIIIGFYKKNIQPCINNWKYQLDLVVCRDFLGLKINSDMIKNVIVPLEGFELLIKVIDLIGFFDETIGIIIRNIPKDYDKSILSDELLDKITNRTEVLNKNMSETESTIQFIVNSSKYQYIKLEMSHKIKYIQEFLEFMCKYDVWDNKDKFLLTVKPIDYKCPCPTKYSDVSFMIKFFTIYLEAKKVNLTN</sequence>
<protein>
    <submittedName>
        <fullName evidence="3">Putative BTB/POZ domain-containing protein</fullName>
    </submittedName>
</protein>
<evidence type="ECO:0000256" key="1">
    <source>
        <dbReference type="ARBA" id="ARBA00006497"/>
    </source>
</evidence>
<dbReference type="GeneID" id="9925497"/>
<dbReference type="PROSITE" id="PS50097">
    <property type="entry name" value="BTB"/>
    <property type="match status" value="1"/>
</dbReference>
<evidence type="ECO:0000313" key="6">
    <source>
        <dbReference type="Proteomes" id="UP000201519"/>
    </source>
</evidence>
<dbReference type="Proteomes" id="UP000274448">
    <property type="component" value="Segment"/>
</dbReference>
<name>A0A0G2Y949_MIMIV</name>
<dbReference type="InterPro" id="IPR000210">
    <property type="entry name" value="BTB/POZ_dom"/>
</dbReference>
<feature type="domain" description="BTB" evidence="2">
    <location>
        <begin position="16"/>
        <end position="82"/>
    </location>
</feature>
<proteinExistence type="inferred from homology"/>
<organismHost>
    <name type="scientific">Acanthamoeba polyphaga</name>
    <name type="common">Amoeba</name>
    <dbReference type="NCBI Taxonomy" id="5757"/>
</organismHost>
<organism evidence="3 6">
    <name type="scientific">Acanthamoeba polyphaga mimivirus</name>
    <name type="common">APMV</name>
    <dbReference type="NCBI Taxonomy" id="212035"/>
    <lineage>
        <taxon>Viruses</taxon>
        <taxon>Varidnaviria</taxon>
        <taxon>Bamfordvirae</taxon>
        <taxon>Nucleocytoviricota</taxon>
        <taxon>Megaviricetes</taxon>
        <taxon>Imitervirales</taxon>
        <taxon>Mimiviridae</taxon>
        <taxon>Megamimivirinae</taxon>
        <taxon>Mimivirus</taxon>
        <taxon>Mimivirus bradfordmassiliense</taxon>
    </lineage>
</organism>
<accession>A0A0G2Y949</accession>
<dbReference type="OrthoDB" id="7868at10239"/>
<dbReference type="CDD" id="cd18186">
    <property type="entry name" value="BTB_POZ_ZBTB_KLHL-like"/>
    <property type="match status" value="1"/>
</dbReference>
<evidence type="ECO:0000313" key="4">
    <source>
        <dbReference type="EMBL" id="AKI79621.1"/>
    </source>
</evidence>
<keyword evidence="6" id="KW-1185">Reference proteome</keyword>
<dbReference type="Proteomes" id="UP000241474">
    <property type="component" value="Segment"/>
</dbReference>
<dbReference type="RefSeq" id="YP_003987366.1">
    <property type="nucleotide sequence ID" value="NC_014649.1"/>
</dbReference>
<dbReference type="EMBL" id="HQ336222">
    <property type="protein sequence ID" value="ADO18426.1"/>
    <property type="molecule type" value="Genomic_DNA"/>
</dbReference>
<gene>
    <name evidence="3" type="primary">L834</name>
</gene>
<dbReference type="Gene3D" id="3.30.710.10">
    <property type="entry name" value="Potassium Channel Kv1.1, Chain A"/>
    <property type="match status" value="1"/>
</dbReference>
<dbReference type="Proteomes" id="UP000201519">
    <property type="component" value="Segment"/>
</dbReference>
<evidence type="ECO:0000313" key="3">
    <source>
        <dbReference type="EMBL" id="ADO18426.1"/>
    </source>
</evidence>
<dbReference type="InterPro" id="IPR011333">
    <property type="entry name" value="SKP1/BTB/POZ_sf"/>
</dbReference>
<dbReference type="Pfam" id="PF00651">
    <property type="entry name" value="BTB"/>
    <property type="match status" value="1"/>
</dbReference>
<dbReference type="EMBL" id="KM982403">
    <property type="protein sequence ID" value="AKI81509.1"/>
    <property type="molecule type" value="Genomic_DNA"/>
</dbReference>
<reference evidence="3 6" key="1">
    <citation type="journal article" date="2011" name="Virol. J.">
        <title>Breaking the 1000-gene barrier for Mimivirus using ultra-deep genome and transcriptome sequencing.</title>
        <authorList>
            <person name="Legendre M."/>
            <person name="Santini S."/>
            <person name="Rico A."/>
            <person name="Abergel C."/>
            <person name="Claverie J.M."/>
        </authorList>
    </citation>
    <scope>NUCLEOTIDE SEQUENCE [LARGE SCALE GENOMIC DNA]</scope>
</reference>
<dbReference type="KEGG" id="vg:9925497"/>
<reference evidence="7 8" key="2">
    <citation type="submission" date="2014-10" db="EMBL/GenBank/DDBJ databases">
        <title>Pan-genome analysis of Brazilian lineage A amoebal mimiviruses.</title>
        <authorList>
            <person name="Assis F.L."/>
            <person name="Abrahao J.S."/>
            <person name="Kroon E.G."/>
            <person name="Dornas F.P."/>
            <person name="Andrade K.R."/>
            <person name="Borato P.V.M."/>
            <person name="Pilotto M.R."/>
            <person name="Benamar S."/>
            <person name="LaScola B."/>
            <person name="Colson P."/>
        </authorList>
    </citation>
    <scope>NUCLEOTIDE SEQUENCE [LARGE SCALE GENOMIC DNA]</scope>
    <source>
        <strain evidence="5 8">Amazonia</strain>
        <strain evidence="4 7">Oyster</strain>
    </source>
</reference>
<evidence type="ECO:0000313" key="5">
    <source>
        <dbReference type="EMBL" id="AKI81509.1"/>
    </source>
</evidence>
<evidence type="ECO:0000259" key="2">
    <source>
        <dbReference type="PROSITE" id="PS50097"/>
    </source>
</evidence>
<dbReference type="SUPFAM" id="SSF54695">
    <property type="entry name" value="POZ domain"/>
    <property type="match status" value="1"/>
</dbReference>
<dbReference type="EMBL" id="KM982401">
    <property type="protein sequence ID" value="AKI79621.1"/>
    <property type="molecule type" value="Genomic_DNA"/>
</dbReference>
<dbReference type="SMR" id="A0A0G2Y949"/>